<evidence type="ECO:0000313" key="3">
    <source>
        <dbReference type="Proteomes" id="UP000000759"/>
    </source>
</evidence>
<evidence type="ECO:0000313" key="2">
    <source>
        <dbReference type="EMBL" id="EEC44631.1"/>
    </source>
</evidence>
<accession>B7G9W5</accession>
<organism evidence="2 3">
    <name type="scientific">Phaeodactylum tricornutum (strain CCAP 1055/1)</name>
    <dbReference type="NCBI Taxonomy" id="556484"/>
    <lineage>
        <taxon>Eukaryota</taxon>
        <taxon>Sar</taxon>
        <taxon>Stramenopiles</taxon>
        <taxon>Ochrophyta</taxon>
        <taxon>Bacillariophyta</taxon>
        <taxon>Bacillariophyceae</taxon>
        <taxon>Bacillariophycidae</taxon>
        <taxon>Naviculales</taxon>
        <taxon>Phaeodactylaceae</taxon>
        <taxon>Phaeodactylum</taxon>
    </lineage>
</organism>
<reference evidence="2 3" key="1">
    <citation type="journal article" date="2008" name="Nature">
        <title>The Phaeodactylum genome reveals the evolutionary history of diatom genomes.</title>
        <authorList>
            <person name="Bowler C."/>
            <person name="Allen A.E."/>
            <person name="Badger J.H."/>
            <person name="Grimwood J."/>
            <person name="Jabbari K."/>
            <person name="Kuo A."/>
            <person name="Maheswari U."/>
            <person name="Martens C."/>
            <person name="Maumus F."/>
            <person name="Otillar R.P."/>
            <person name="Rayko E."/>
            <person name="Salamov A."/>
            <person name="Vandepoele K."/>
            <person name="Beszteri B."/>
            <person name="Gruber A."/>
            <person name="Heijde M."/>
            <person name="Katinka M."/>
            <person name="Mock T."/>
            <person name="Valentin K."/>
            <person name="Verret F."/>
            <person name="Berges J.A."/>
            <person name="Brownlee C."/>
            <person name="Cadoret J.P."/>
            <person name="Chiovitti A."/>
            <person name="Choi C.J."/>
            <person name="Coesel S."/>
            <person name="De Martino A."/>
            <person name="Detter J.C."/>
            <person name="Durkin C."/>
            <person name="Falciatore A."/>
            <person name="Fournet J."/>
            <person name="Haruta M."/>
            <person name="Huysman M.J."/>
            <person name="Jenkins B.D."/>
            <person name="Jiroutova K."/>
            <person name="Jorgensen R.E."/>
            <person name="Joubert Y."/>
            <person name="Kaplan A."/>
            <person name="Kroger N."/>
            <person name="Kroth P.G."/>
            <person name="La Roche J."/>
            <person name="Lindquist E."/>
            <person name="Lommer M."/>
            <person name="Martin-Jezequel V."/>
            <person name="Lopez P.J."/>
            <person name="Lucas S."/>
            <person name="Mangogna M."/>
            <person name="McGinnis K."/>
            <person name="Medlin L.K."/>
            <person name="Montsant A."/>
            <person name="Oudot-Le Secq M.P."/>
            <person name="Napoli C."/>
            <person name="Obornik M."/>
            <person name="Parker M.S."/>
            <person name="Petit J.L."/>
            <person name="Porcel B.M."/>
            <person name="Poulsen N."/>
            <person name="Robison M."/>
            <person name="Rychlewski L."/>
            <person name="Rynearson T.A."/>
            <person name="Schmutz J."/>
            <person name="Shapiro H."/>
            <person name="Siaut M."/>
            <person name="Stanley M."/>
            <person name="Sussman M.R."/>
            <person name="Taylor A.R."/>
            <person name="Vardi A."/>
            <person name="von Dassow P."/>
            <person name="Vyverman W."/>
            <person name="Willis A."/>
            <person name="Wyrwicz L.S."/>
            <person name="Rokhsar D.S."/>
            <person name="Weissenbach J."/>
            <person name="Armbrust E.V."/>
            <person name="Green B.R."/>
            <person name="Van de Peer Y."/>
            <person name="Grigoriev I.V."/>
        </authorList>
    </citation>
    <scope>NUCLEOTIDE SEQUENCE [LARGE SCALE GENOMIC DNA]</scope>
    <source>
        <strain evidence="2 3">CCAP 1055/1</strain>
    </source>
</reference>
<feature type="compositionally biased region" description="Polar residues" evidence="1">
    <location>
        <begin position="1"/>
        <end position="25"/>
    </location>
</feature>
<dbReference type="HOGENOM" id="CLU_565600_0_0_1"/>
<dbReference type="Proteomes" id="UP000000759">
    <property type="component" value="Chromosome 21"/>
</dbReference>
<dbReference type="AlphaFoldDB" id="B7G9W5"/>
<feature type="region of interest" description="Disordered" evidence="1">
    <location>
        <begin position="1"/>
        <end position="52"/>
    </location>
</feature>
<dbReference type="RefSeq" id="XP_002183962.1">
    <property type="nucleotide sequence ID" value="XM_002183926.1"/>
</dbReference>
<gene>
    <name evidence="2" type="ORF">PHATRDRAFT_39888</name>
</gene>
<dbReference type="InParanoid" id="B7G9W5"/>
<name>B7G9W5_PHATC</name>
<protein>
    <submittedName>
        <fullName evidence="2">Uncharacterized protein</fullName>
    </submittedName>
</protein>
<dbReference type="PaxDb" id="2850-Phatr39888"/>
<proteinExistence type="predicted"/>
<keyword evidence="3" id="KW-1185">Reference proteome</keyword>
<dbReference type="EMBL" id="CM000623">
    <property type="protein sequence ID" value="EEC44631.1"/>
    <property type="molecule type" value="Genomic_DNA"/>
</dbReference>
<evidence type="ECO:0000256" key="1">
    <source>
        <dbReference type="SAM" id="MobiDB-lite"/>
    </source>
</evidence>
<dbReference type="KEGG" id="pti:PHATRDRAFT_39888"/>
<sequence length="443" mass="49440">MQQRTLSAPLSSGNPALSALPTASTPDCVRRGGFGGTKIRPRNRPSNTRSLPSPAWLVRGTVVALVLNIVWLHGCLPDSQAFNPVVTSPLSWLQYNPQSQQQFSPRYHNRPYQHQLTENSSNETQVVARIQRDLRTVLTGQVECAQRYTLSNQTLPQRLRGKGATTPSLLPFGSLTDLQNHHQPQQNDTIVSNQSRTDCYILDPSSGPIALSSTYSIMVVAENATAHFRTIVVNVLQWLLDESVADITIFQPQQSLTFPRTQTYNDDSVYAQRLWAWHENAAHKVSLVLVSDKKESSSISLWDAMQGVAVLSERVLLVSDGIMPWPLSQHLVQQTWQDWRQQPANIHSTWLWENLNGQQCAGLSQESSDGSALPIESLSLGIHFFHADYLCFWQAPSLVVLMSRIGVDPASVARESLRSAPGQRKRTESSKLTISCDATVWQW</sequence>
<dbReference type="GeneID" id="7195692"/>
<reference evidence="3" key="2">
    <citation type="submission" date="2008-08" db="EMBL/GenBank/DDBJ databases">
        <authorList>
            <consortium name="Diatom Consortium"/>
            <person name="Grigoriev I."/>
            <person name="Grimwood J."/>
            <person name="Kuo A."/>
            <person name="Otillar R.P."/>
            <person name="Salamov A."/>
            <person name="Detter J.C."/>
            <person name="Lindquist E."/>
            <person name="Shapiro H."/>
            <person name="Lucas S."/>
            <person name="Glavina del Rio T."/>
            <person name="Pitluck S."/>
            <person name="Rokhsar D."/>
            <person name="Bowler C."/>
        </authorList>
    </citation>
    <scope>GENOME REANNOTATION</scope>
    <source>
        <strain evidence="3">CCAP 1055/1</strain>
    </source>
</reference>